<evidence type="ECO:0000313" key="3">
    <source>
        <dbReference type="Proteomes" id="UP000001073"/>
    </source>
</evidence>
<accession>A0A2I3FZA0</accession>
<dbReference type="GeneTree" id="ENSGT00390000012420"/>
<gene>
    <name evidence="2" type="primary">C6H15orf40</name>
</gene>
<name>A0A2I3FZA0_NOMLE</name>
<reference evidence="2" key="3">
    <citation type="submission" date="2025-09" db="UniProtKB">
        <authorList>
            <consortium name="Ensembl"/>
        </authorList>
    </citation>
    <scope>IDENTIFICATION</scope>
</reference>
<dbReference type="Ensembl" id="ENSNLET00000052707.1">
    <property type="protein sequence ID" value="ENSNLEP00000025671.1"/>
    <property type="gene ID" value="ENSNLEG00000010930.3"/>
</dbReference>
<feature type="compositionally biased region" description="Basic residues" evidence="1">
    <location>
        <begin position="1"/>
        <end position="12"/>
    </location>
</feature>
<reference evidence="2 3" key="1">
    <citation type="submission" date="2012-10" db="EMBL/GenBank/DDBJ databases">
        <authorList>
            <consortium name="Gibbon Genome Sequencing Consortium"/>
        </authorList>
    </citation>
    <scope>NUCLEOTIDE SEQUENCE [LARGE SCALE GENOMIC DNA]</scope>
</reference>
<dbReference type="Proteomes" id="UP000001073">
    <property type="component" value="Chromosome 6"/>
</dbReference>
<dbReference type="AlphaFoldDB" id="A0A2I3FZA0"/>
<organism evidence="2 3">
    <name type="scientific">Nomascus leucogenys</name>
    <name type="common">Northern white-cheeked gibbon</name>
    <name type="synonym">Hylobates leucogenys</name>
    <dbReference type="NCBI Taxonomy" id="61853"/>
    <lineage>
        <taxon>Eukaryota</taxon>
        <taxon>Metazoa</taxon>
        <taxon>Chordata</taxon>
        <taxon>Craniata</taxon>
        <taxon>Vertebrata</taxon>
        <taxon>Euteleostomi</taxon>
        <taxon>Mammalia</taxon>
        <taxon>Eutheria</taxon>
        <taxon>Euarchontoglires</taxon>
        <taxon>Primates</taxon>
        <taxon>Haplorrhini</taxon>
        <taxon>Catarrhini</taxon>
        <taxon>Hylobatidae</taxon>
        <taxon>Nomascus</taxon>
    </lineage>
</organism>
<protein>
    <submittedName>
        <fullName evidence="2">Uncharacterized protein</fullName>
    </submittedName>
</protein>
<reference evidence="2" key="2">
    <citation type="submission" date="2025-08" db="UniProtKB">
        <authorList>
            <consortium name="Ensembl"/>
        </authorList>
    </citation>
    <scope>IDENTIFICATION</scope>
</reference>
<dbReference type="EMBL" id="ADFV01044161">
    <property type="status" value="NOT_ANNOTATED_CDS"/>
    <property type="molecule type" value="Genomic_DNA"/>
</dbReference>
<evidence type="ECO:0000256" key="1">
    <source>
        <dbReference type="SAM" id="MobiDB-lite"/>
    </source>
</evidence>
<proteinExistence type="predicted"/>
<feature type="region of interest" description="Disordered" evidence="1">
    <location>
        <begin position="1"/>
        <end position="43"/>
    </location>
</feature>
<keyword evidence="3" id="KW-1185">Reference proteome</keyword>
<evidence type="ECO:0000313" key="2">
    <source>
        <dbReference type="Ensembl" id="ENSNLEP00000025671.1"/>
    </source>
</evidence>
<sequence length="69" mass="7638">MLRLRSGLRHVRATPNSRGSTRLPLRAEMPKKAGATTKGGKSREKVVKLLASTTPEEILEKLKKEAKKT</sequence>
<dbReference type="EMBL" id="ADFV01044160">
    <property type="status" value="NOT_ANNOTATED_CDS"/>
    <property type="molecule type" value="Genomic_DNA"/>
</dbReference>